<accession>A0A3D8K796</accession>
<evidence type="ECO:0000313" key="3">
    <source>
        <dbReference type="Proteomes" id="UP000256838"/>
    </source>
</evidence>
<dbReference type="OrthoDB" id="9152922at2"/>
<dbReference type="EMBL" id="QRGA01000001">
    <property type="protein sequence ID" value="RDV00953.1"/>
    <property type="molecule type" value="Genomic_DNA"/>
</dbReference>
<sequence>MDTPSRVLSAQPLGNPSGTSPSCTVTIEERLENKRIALSWSDPTCGSYRGQLWRYAIAPKPGVCALSGQPIKRGDAIFRPQARSRNAPRNRNAMILAAWIDRPCGLTADRR</sequence>
<reference evidence="2 3" key="1">
    <citation type="submission" date="2018-08" db="EMBL/GenBank/DDBJ databases">
        <title>Paraburkholderia sp. DHOM06 isolated from forest soil.</title>
        <authorList>
            <person name="Gao Z.-H."/>
            <person name="Qiu L.-H."/>
        </authorList>
    </citation>
    <scope>NUCLEOTIDE SEQUENCE [LARGE SCALE GENOMIC DNA]</scope>
    <source>
        <strain evidence="2 3">DHOM06</strain>
    </source>
</reference>
<feature type="region of interest" description="Disordered" evidence="1">
    <location>
        <begin position="1"/>
        <end position="22"/>
    </location>
</feature>
<dbReference type="InterPro" id="IPR021769">
    <property type="entry name" value="DUF3331"/>
</dbReference>
<name>A0A3D8K796_9BURK</name>
<proteinExistence type="predicted"/>
<evidence type="ECO:0000256" key="1">
    <source>
        <dbReference type="SAM" id="MobiDB-lite"/>
    </source>
</evidence>
<comment type="caution">
    <text evidence="2">The sequence shown here is derived from an EMBL/GenBank/DDBJ whole genome shotgun (WGS) entry which is preliminary data.</text>
</comment>
<evidence type="ECO:0000313" key="2">
    <source>
        <dbReference type="EMBL" id="RDV00953.1"/>
    </source>
</evidence>
<dbReference type="Pfam" id="PF11811">
    <property type="entry name" value="DUF3331"/>
    <property type="match status" value="1"/>
</dbReference>
<dbReference type="Proteomes" id="UP000256838">
    <property type="component" value="Unassembled WGS sequence"/>
</dbReference>
<keyword evidence="3" id="KW-1185">Reference proteome</keyword>
<dbReference type="AlphaFoldDB" id="A0A3D8K796"/>
<organism evidence="2 3">
    <name type="scientific">Trinickia dinghuensis</name>
    <dbReference type="NCBI Taxonomy" id="2291023"/>
    <lineage>
        <taxon>Bacteria</taxon>
        <taxon>Pseudomonadati</taxon>
        <taxon>Pseudomonadota</taxon>
        <taxon>Betaproteobacteria</taxon>
        <taxon>Burkholderiales</taxon>
        <taxon>Burkholderiaceae</taxon>
        <taxon>Trinickia</taxon>
    </lineage>
</organism>
<protein>
    <submittedName>
        <fullName evidence="2">DUF3331 domain-containing protein</fullName>
    </submittedName>
</protein>
<gene>
    <name evidence="2" type="ORF">DWV00_01610</name>
</gene>